<evidence type="ECO:0000256" key="1">
    <source>
        <dbReference type="SAM" id="Phobius"/>
    </source>
</evidence>
<feature type="transmembrane region" description="Helical" evidence="1">
    <location>
        <begin position="125"/>
        <end position="144"/>
    </location>
</feature>
<feature type="transmembrane region" description="Helical" evidence="1">
    <location>
        <begin position="156"/>
        <end position="174"/>
    </location>
</feature>
<organism evidence="2 3">
    <name type="scientific">Pontibacillus yanchengensis</name>
    <dbReference type="NCBI Taxonomy" id="462910"/>
    <lineage>
        <taxon>Bacteria</taxon>
        <taxon>Bacillati</taxon>
        <taxon>Bacillota</taxon>
        <taxon>Bacilli</taxon>
        <taxon>Bacillales</taxon>
        <taxon>Bacillaceae</taxon>
        <taxon>Pontibacillus</taxon>
    </lineage>
</organism>
<reference evidence="2 3" key="1">
    <citation type="submission" date="2019-11" db="EMBL/GenBank/DDBJ databases">
        <title>Genome sequences of 17 halophilic strains isolated from different environments.</title>
        <authorList>
            <person name="Furrow R.E."/>
        </authorList>
    </citation>
    <scope>NUCLEOTIDE SEQUENCE [LARGE SCALE GENOMIC DNA]</scope>
    <source>
        <strain evidence="2 3">22514_16_FS</strain>
    </source>
</reference>
<name>A0A6I5A119_9BACI</name>
<evidence type="ECO:0000313" key="3">
    <source>
        <dbReference type="Proteomes" id="UP000468638"/>
    </source>
</evidence>
<keyword evidence="1" id="KW-0812">Transmembrane</keyword>
<gene>
    <name evidence="2" type="ORF">GLW05_16265</name>
</gene>
<comment type="caution">
    <text evidence="2">The sequence shown here is derived from an EMBL/GenBank/DDBJ whole genome shotgun (WGS) entry which is preliminary data.</text>
</comment>
<accession>A0A6I5A119</accession>
<keyword evidence="1" id="KW-0472">Membrane</keyword>
<dbReference type="InterPro" id="IPR048147">
    <property type="entry name" value="CBO0543-like"/>
</dbReference>
<protein>
    <submittedName>
        <fullName evidence="2">Uncharacterized protein</fullName>
    </submittedName>
</protein>
<dbReference type="AlphaFoldDB" id="A0A6I5A119"/>
<feature type="transmembrane region" description="Helical" evidence="1">
    <location>
        <begin position="99"/>
        <end position="118"/>
    </location>
</feature>
<dbReference type="EMBL" id="WMEQ01000014">
    <property type="protein sequence ID" value="MYL35136.1"/>
    <property type="molecule type" value="Genomic_DNA"/>
</dbReference>
<dbReference type="OrthoDB" id="1679483at2"/>
<keyword evidence="1" id="KW-1133">Transmembrane helix</keyword>
<sequence>MEQSVTNKMTEAYNLIEKANDMITSVFFESVLFSLQWWIGFILAVVPWILWIFLRKKDSTWRLLTAGLFVLFVSSWFDVIGISLGLWHYHSEVVPTIPAFFPWDFTLLPVIAMALIQIKPTANPLVKAIIFSIFSSYVAEPIFQWLDMYDREHWKLYYSFFIYIIIYLIANFIANRKSYATL</sequence>
<feature type="transmembrane region" description="Helical" evidence="1">
    <location>
        <begin position="66"/>
        <end position="87"/>
    </location>
</feature>
<dbReference type="NCBIfam" id="NF041644">
    <property type="entry name" value="CBO0543_fam"/>
    <property type="match status" value="1"/>
</dbReference>
<proteinExistence type="predicted"/>
<feature type="transmembrane region" description="Helical" evidence="1">
    <location>
        <begin position="35"/>
        <end position="54"/>
    </location>
</feature>
<evidence type="ECO:0000313" key="2">
    <source>
        <dbReference type="EMBL" id="MYL35136.1"/>
    </source>
</evidence>
<dbReference type="Proteomes" id="UP000468638">
    <property type="component" value="Unassembled WGS sequence"/>
</dbReference>